<feature type="non-terminal residue" evidence="2">
    <location>
        <position position="1"/>
    </location>
</feature>
<dbReference type="EMBL" id="CABDUW010004167">
    <property type="protein sequence ID" value="VTJ90143.1"/>
    <property type="molecule type" value="Genomic_DNA"/>
</dbReference>
<evidence type="ECO:0000313" key="2">
    <source>
        <dbReference type="EMBL" id="VTJ90143.1"/>
    </source>
</evidence>
<dbReference type="Proteomes" id="UP000335636">
    <property type="component" value="Unassembled WGS sequence"/>
</dbReference>
<sequence length="89" mass="9409">TTDLPTRFRDLPPVHHPCCLATTLLPGLPSPASSVASKAHQPALIHKPRPARSTGHSQLCHHLATAPSPLMPITQEGTIPCSLIILSTV</sequence>
<protein>
    <submittedName>
        <fullName evidence="2">Uncharacterized protein</fullName>
    </submittedName>
</protein>
<keyword evidence="3" id="KW-1185">Reference proteome</keyword>
<evidence type="ECO:0000313" key="3">
    <source>
        <dbReference type="Proteomes" id="UP000335636"/>
    </source>
</evidence>
<comment type="caution">
    <text evidence="2">The sequence shown here is derived from an EMBL/GenBank/DDBJ whole genome shotgun (WGS) entry which is preliminary data.</text>
</comment>
<gene>
    <name evidence="2" type="ORF">MONAX_5E005126</name>
</gene>
<feature type="non-terminal residue" evidence="2">
    <location>
        <position position="89"/>
    </location>
</feature>
<name>A0A5E4D7B8_MARMO</name>
<accession>A0A5E4D7B8</accession>
<dbReference type="AlphaFoldDB" id="A0A5E4D7B8"/>
<feature type="region of interest" description="Disordered" evidence="1">
    <location>
        <begin position="31"/>
        <end position="58"/>
    </location>
</feature>
<proteinExistence type="predicted"/>
<evidence type="ECO:0000256" key="1">
    <source>
        <dbReference type="SAM" id="MobiDB-lite"/>
    </source>
</evidence>
<reference evidence="2" key="1">
    <citation type="submission" date="2019-04" db="EMBL/GenBank/DDBJ databases">
        <authorList>
            <person name="Alioto T."/>
            <person name="Alioto T."/>
        </authorList>
    </citation>
    <scope>NUCLEOTIDE SEQUENCE [LARGE SCALE GENOMIC DNA]</scope>
</reference>
<organism evidence="2 3">
    <name type="scientific">Marmota monax</name>
    <name type="common">Woodchuck</name>
    <dbReference type="NCBI Taxonomy" id="9995"/>
    <lineage>
        <taxon>Eukaryota</taxon>
        <taxon>Metazoa</taxon>
        <taxon>Chordata</taxon>
        <taxon>Craniata</taxon>
        <taxon>Vertebrata</taxon>
        <taxon>Euteleostomi</taxon>
        <taxon>Mammalia</taxon>
        <taxon>Eutheria</taxon>
        <taxon>Euarchontoglires</taxon>
        <taxon>Glires</taxon>
        <taxon>Rodentia</taxon>
        <taxon>Sciuromorpha</taxon>
        <taxon>Sciuridae</taxon>
        <taxon>Xerinae</taxon>
        <taxon>Marmotini</taxon>
        <taxon>Marmota</taxon>
    </lineage>
</organism>